<gene>
    <name evidence="3" type="ORF">HannXRQ_Chr02g0058921</name>
</gene>
<dbReference type="AlphaFoldDB" id="A0A251VJ82"/>
<organism evidence="3 4">
    <name type="scientific">Helianthus annuus</name>
    <name type="common">Common sunflower</name>
    <dbReference type="NCBI Taxonomy" id="4232"/>
    <lineage>
        <taxon>Eukaryota</taxon>
        <taxon>Viridiplantae</taxon>
        <taxon>Streptophyta</taxon>
        <taxon>Embryophyta</taxon>
        <taxon>Tracheophyta</taxon>
        <taxon>Spermatophyta</taxon>
        <taxon>Magnoliopsida</taxon>
        <taxon>eudicotyledons</taxon>
        <taxon>Gunneridae</taxon>
        <taxon>Pentapetalae</taxon>
        <taxon>asterids</taxon>
        <taxon>campanulids</taxon>
        <taxon>Asterales</taxon>
        <taxon>Asteraceae</taxon>
        <taxon>Asteroideae</taxon>
        <taxon>Heliantheae alliance</taxon>
        <taxon>Heliantheae</taxon>
        <taxon>Helianthus</taxon>
    </lineage>
</organism>
<feature type="compositionally biased region" description="Basic residues" evidence="1">
    <location>
        <begin position="64"/>
        <end position="77"/>
    </location>
</feature>
<feature type="region of interest" description="Disordered" evidence="1">
    <location>
        <begin position="58"/>
        <end position="94"/>
    </location>
</feature>
<reference evidence="4" key="1">
    <citation type="journal article" date="2017" name="Nature">
        <title>The sunflower genome provides insights into oil metabolism, flowering and Asterid evolution.</title>
        <authorList>
            <person name="Badouin H."/>
            <person name="Gouzy J."/>
            <person name="Grassa C.J."/>
            <person name="Murat F."/>
            <person name="Staton S.E."/>
            <person name="Cottret L."/>
            <person name="Lelandais-Briere C."/>
            <person name="Owens G.L."/>
            <person name="Carrere S."/>
            <person name="Mayjonade B."/>
            <person name="Legrand L."/>
            <person name="Gill N."/>
            <person name="Kane N.C."/>
            <person name="Bowers J.E."/>
            <person name="Hubner S."/>
            <person name="Bellec A."/>
            <person name="Berard A."/>
            <person name="Berges H."/>
            <person name="Blanchet N."/>
            <person name="Boniface M.C."/>
            <person name="Brunel D."/>
            <person name="Catrice O."/>
            <person name="Chaidir N."/>
            <person name="Claudel C."/>
            <person name="Donnadieu C."/>
            <person name="Faraut T."/>
            <person name="Fievet G."/>
            <person name="Helmstetter N."/>
            <person name="King M."/>
            <person name="Knapp S.J."/>
            <person name="Lai Z."/>
            <person name="Le Paslier M.C."/>
            <person name="Lippi Y."/>
            <person name="Lorenzon L."/>
            <person name="Mandel J.R."/>
            <person name="Marage G."/>
            <person name="Marchand G."/>
            <person name="Marquand E."/>
            <person name="Bret-Mestries E."/>
            <person name="Morien E."/>
            <person name="Nambeesan S."/>
            <person name="Nguyen T."/>
            <person name="Pegot-Espagnet P."/>
            <person name="Pouilly N."/>
            <person name="Raftis F."/>
            <person name="Sallet E."/>
            <person name="Schiex T."/>
            <person name="Thomas J."/>
            <person name="Vandecasteele C."/>
            <person name="Vares D."/>
            <person name="Vear F."/>
            <person name="Vautrin S."/>
            <person name="Crespi M."/>
            <person name="Mangin B."/>
            <person name="Burke J.M."/>
            <person name="Salse J."/>
            <person name="Munos S."/>
            <person name="Vincourt P."/>
            <person name="Rieseberg L.H."/>
            <person name="Langlade N.B."/>
        </authorList>
    </citation>
    <scope>NUCLEOTIDE SEQUENCE [LARGE SCALE GENOMIC DNA]</scope>
    <source>
        <strain evidence="4">cv. SF193</strain>
    </source>
</reference>
<feature type="transmembrane region" description="Helical" evidence="2">
    <location>
        <begin position="6"/>
        <end position="28"/>
    </location>
</feature>
<dbReference type="Proteomes" id="UP000215914">
    <property type="component" value="Chromosome 2"/>
</dbReference>
<keyword evidence="2" id="KW-0812">Transmembrane</keyword>
<evidence type="ECO:0000256" key="2">
    <source>
        <dbReference type="SAM" id="Phobius"/>
    </source>
</evidence>
<keyword evidence="2" id="KW-1133">Transmembrane helix</keyword>
<keyword evidence="2" id="KW-0472">Membrane</keyword>
<accession>A0A251VJ82</accession>
<dbReference type="EMBL" id="CM007891">
    <property type="protein sequence ID" value="OTG35640.1"/>
    <property type="molecule type" value="Genomic_DNA"/>
</dbReference>
<evidence type="ECO:0000313" key="3">
    <source>
        <dbReference type="EMBL" id="OTG35640.1"/>
    </source>
</evidence>
<sequence length="94" mass="11254">MLFYHYLSTLFHQFSIFLSIHIYILFFLSKESNAVIKGRKIAKELRLVPVVKPRTKMMGMERPFKRRPPRKQHRRQRVAVMPEVIKAPRNNTTS</sequence>
<evidence type="ECO:0000313" key="4">
    <source>
        <dbReference type="Proteomes" id="UP000215914"/>
    </source>
</evidence>
<proteinExistence type="predicted"/>
<name>A0A251VJ82_HELAN</name>
<evidence type="ECO:0000256" key="1">
    <source>
        <dbReference type="SAM" id="MobiDB-lite"/>
    </source>
</evidence>
<keyword evidence="4" id="KW-1185">Reference proteome</keyword>
<dbReference type="InParanoid" id="A0A251VJ82"/>
<protein>
    <submittedName>
        <fullName evidence="3">Uncharacterized protein</fullName>
    </submittedName>
</protein>